<evidence type="ECO:0000256" key="1">
    <source>
        <dbReference type="SAM" id="MobiDB-lite"/>
    </source>
</evidence>
<organism evidence="2 3">
    <name type="scientific">Bacillus rhizoplanae</name>
    <dbReference type="NCBI Taxonomy" id="2880966"/>
    <lineage>
        <taxon>Bacteria</taxon>
        <taxon>Bacillati</taxon>
        <taxon>Bacillota</taxon>
        <taxon>Bacilli</taxon>
        <taxon>Bacillales</taxon>
        <taxon>Bacillaceae</taxon>
        <taxon>Bacillus</taxon>
    </lineage>
</organism>
<dbReference type="RefSeq" id="WP_230574600.1">
    <property type="nucleotide sequence ID" value="NZ_CAKJTI010000006.1"/>
</dbReference>
<dbReference type="EMBL" id="CAKJTI010000006">
    <property type="protein sequence ID" value="CAG9612413.1"/>
    <property type="molecule type" value="Genomic_DNA"/>
</dbReference>
<dbReference type="Proteomes" id="UP000789423">
    <property type="component" value="Unassembled WGS sequence"/>
</dbReference>
<sequence>MPRKFERNPCSGLKTKYRDRNPHWLNELIKTVKEESPSEWSRIQMPWQTEWQPPRTKRKGKRDEQTARHNERPERRRY</sequence>
<feature type="compositionally biased region" description="Basic and acidic residues" evidence="1">
    <location>
        <begin position="61"/>
        <end position="78"/>
    </location>
</feature>
<name>A0ABM8Y9T1_9BACI</name>
<proteinExistence type="predicted"/>
<protein>
    <submittedName>
        <fullName evidence="2">Uncharacterized protein</fullName>
    </submittedName>
</protein>
<evidence type="ECO:0000313" key="2">
    <source>
        <dbReference type="EMBL" id="CAG9612413.1"/>
    </source>
</evidence>
<keyword evidence="3" id="KW-1185">Reference proteome</keyword>
<accession>A0ABM8Y9T1</accession>
<evidence type="ECO:0000313" key="3">
    <source>
        <dbReference type="Proteomes" id="UP000789423"/>
    </source>
</evidence>
<feature type="region of interest" description="Disordered" evidence="1">
    <location>
        <begin position="35"/>
        <end position="78"/>
    </location>
</feature>
<feature type="compositionally biased region" description="Polar residues" evidence="1">
    <location>
        <begin position="38"/>
        <end position="51"/>
    </location>
</feature>
<reference evidence="2 3" key="1">
    <citation type="submission" date="2021-10" db="EMBL/GenBank/DDBJ databases">
        <authorList>
            <person name="Criscuolo A."/>
        </authorList>
    </citation>
    <scope>NUCLEOTIDE SEQUENCE [LARGE SCALE GENOMIC DNA]</scope>
    <source>
        <strain evidence="3">CIP 111899</strain>
    </source>
</reference>
<gene>
    <name evidence="2" type="ORF">BACCIP111899_01589</name>
</gene>
<comment type="caution">
    <text evidence="2">The sequence shown here is derived from an EMBL/GenBank/DDBJ whole genome shotgun (WGS) entry which is preliminary data.</text>
</comment>